<comment type="caution">
    <text evidence="1">The sequence shown here is derived from an EMBL/GenBank/DDBJ whole genome shotgun (WGS) entry which is preliminary data.</text>
</comment>
<dbReference type="EMBL" id="VUJX02000014">
    <property type="protein sequence ID" value="KAL0929775.1"/>
    <property type="molecule type" value="Genomic_DNA"/>
</dbReference>
<evidence type="ECO:0000313" key="2">
    <source>
        <dbReference type="Proteomes" id="UP000805649"/>
    </source>
</evidence>
<name>A0ACC3YD79_COLTU</name>
<dbReference type="Proteomes" id="UP000805649">
    <property type="component" value="Unassembled WGS sequence"/>
</dbReference>
<gene>
    <name evidence="1" type="ORF">CTRU02_215205</name>
</gene>
<organism evidence="1 2">
    <name type="scientific">Colletotrichum truncatum</name>
    <name type="common">Anthracnose fungus</name>
    <name type="synonym">Colletotrichum capsici</name>
    <dbReference type="NCBI Taxonomy" id="5467"/>
    <lineage>
        <taxon>Eukaryota</taxon>
        <taxon>Fungi</taxon>
        <taxon>Dikarya</taxon>
        <taxon>Ascomycota</taxon>
        <taxon>Pezizomycotina</taxon>
        <taxon>Sordariomycetes</taxon>
        <taxon>Hypocreomycetidae</taxon>
        <taxon>Glomerellales</taxon>
        <taxon>Glomerellaceae</taxon>
        <taxon>Colletotrichum</taxon>
        <taxon>Colletotrichum truncatum species complex</taxon>
    </lineage>
</organism>
<accession>A0ACC3YD79</accession>
<keyword evidence="2" id="KW-1185">Reference proteome</keyword>
<protein>
    <submittedName>
        <fullName evidence="1">Uncharacterized protein</fullName>
    </submittedName>
</protein>
<proteinExistence type="predicted"/>
<reference evidence="1 2" key="1">
    <citation type="journal article" date="2020" name="Phytopathology">
        <title>Genome Sequence Resources of Colletotrichum truncatum, C. plurivorum, C. musicola, and C. sojae: Four Species Pathogenic to Soybean (Glycine max).</title>
        <authorList>
            <person name="Rogerio F."/>
            <person name="Boufleur T.R."/>
            <person name="Ciampi-Guillardi M."/>
            <person name="Sukno S.A."/>
            <person name="Thon M.R."/>
            <person name="Massola Junior N.S."/>
            <person name="Baroncelli R."/>
        </authorList>
    </citation>
    <scope>NUCLEOTIDE SEQUENCE [LARGE SCALE GENOMIC DNA]</scope>
    <source>
        <strain evidence="1 2">CMES1059</strain>
    </source>
</reference>
<sequence length="403" mass="45977">MVHFRFRTSTEKNHRPQDTPYKQQRLKAWKCVVTTWPSNVRGLTLDGLCPPLLMLKVLTANQVRQIRIDYTTCHELDSFDALEAMPAENVHRRFKASSAGQPVDQWKRSNRMLTFDGIENNYTLCTIEFFLPEDLQPPVYFHYHLTNFLQNHREYINSRHSEQLAGRNVSLNAIQSSDCGPLKTLRLTDDETDRIIYPCGMIANSYFNDTFEYPLRISAGSDTNRTHAYNMSRAGIANPQDKALYQPSTYRVPSIQSGNKSIIVPPPGWASRFPNGYHSGNMFDPAEDESFMVWMRTSAGSQFSKLVMQNHKDAMERGMYRLEVFTHFPAQAHAGTKSLIISTSSSIGHGNAFVGSAFVGLGSCSLLLALLSALTLRYRPRRLADHDYIYNSDMRLHYQRSNL</sequence>
<evidence type="ECO:0000313" key="1">
    <source>
        <dbReference type="EMBL" id="KAL0929775.1"/>
    </source>
</evidence>